<evidence type="ECO:0000256" key="1">
    <source>
        <dbReference type="ARBA" id="ARBA00004141"/>
    </source>
</evidence>
<feature type="compositionally biased region" description="Pro residues" evidence="6">
    <location>
        <begin position="206"/>
        <end position="215"/>
    </location>
</feature>
<dbReference type="Proteomes" id="UP001367508">
    <property type="component" value="Unassembled WGS sequence"/>
</dbReference>
<evidence type="ECO:0000256" key="5">
    <source>
        <dbReference type="ARBA" id="ARBA00023136"/>
    </source>
</evidence>
<feature type="transmembrane region" description="Helical" evidence="7">
    <location>
        <begin position="161"/>
        <end position="179"/>
    </location>
</feature>
<dbReference type="PANTHER" id="PTHR31621:SF55">
    <property type="entry name" value="PROTEIN, PUTATIVE-RELATED"/>
    <property type="match status" value="1"/>
</dbReference>
<dbReference type="GO" id="GO:0010256">
    <property type="term" value="P:endomembrane system organization"/>
    <property type="evidence" value="ECO:0007669"/>
    <property type="project" value="TreeGrafter"/>
</dbReference>
<evidence type="ECO:0000256" key="7">
    <source>
        <dbReference type="SAM" id="Phobius"/>
    </source>
</evidence>
<evidence type="ECO:0000256" key="2">
    <source>
        <dbReference type="ARBA" id="ARBA00008707"/>
    </source>
</evidence>
<proteinExistence type="inferred from homology"/>
<dbReference type="Pfam" id="PF05078">
    <property type="entry name" value="DUF679"/>
    <property type="match status" value="1"/>
</dbReference>
<organism evidence="8 9">
    <name type="scientific">Canavalia gladiata</name>
    <name type="common">Sword bean</name>
    <name type="synonym">Dolichos gladiatus</name>
    <dbReference type="NCBI Taxonomy" id="3824"/>
    <lineage>
        <taxon>Eukaryota</taxon>
        <taxon>Viridiplantae</taxon>
        <taxon>Streptophyta</taxon>
        <taxon>Embryophyta</taxon>
        <taxon>Tracheophyta</taxon>
        <taxon>Spermatophyta</taxon>
        <taxon>Magnoliopsida</taxon>
        <taxon>eudicotyledons</taxon>
        <taxon>Gunneridae</taxon>
        <taxon>Pentapetalae</taxon>
        <taxon>rosids</taxon>
        <taxon>fabids</taxon>
        <taxon>Fabales</taxon>
        <taxon>Fabaceae</taxon>
        <taxon>Papilionoideae</taxon>
        <taxon>50 kb inversion clade</taxon>
        <taxon>NPAAA clade</taxon>
        <taxon>indigoferoid/millettioid clade</taxon>
        <taxon>Phaseoleae</taxon>
        <taxon>Canavalia</taxon>
    </lineage>
</organism>
<gene>
    <name evidence="8" type="ORF">VNO77_05804</name>
</gene>
<keyword evidence="5 7" id="KW-0472">Membrane</keyword>
<evidence type="ECO:0000313" key="9">
    <source>
        <dbReference type="Proteomes" id="UP001367508"/>
    </source>
</evidence>
<dbReference type="GO" id="GO:0005737">
    <property type="term" value="C:cytoplasm"/>
    <property type="evidence" value="ECO:0007669"/>
    <property type="project" value="UniProtKB-ARBA"/>
</dbReference>
<feature type="transmembrane region" description="Helical" evidence="7">
    <location>
        <begin position="122"/>
        <end position="141"/>
    </location>
</feature>
<evidence type="ECO:0000256" key="4">
    <source>
        <dbReference type="ARBA" id="ARBA00022989"/>
    </source>
</evidence>
<dbReference type="PANTHER" id="PTHR31621">
    <property type="entry name" value="PROTEIN DMP3"/>
    <property type="match status" value="1"/>
</dbReference>
<feature type="region of interest" description="Disordered" evidence="6">
    <location>
        <begin position="187"/>
        <end position="215"/>
    </location>
</feature>
<sequence>MIADSSSLNIETQTSSRNGGTSVAKTTYSAIGNLIKLLPTGTVFLFQFLNPVVTNSGHCNTTNKLLSAILLVACGFSCGFSSFTDSYTGSDNQRHYGIVTTKGLWPPPESNSIDLSGYRLKFGDFVHAVLSLVVFAILGLLDTNTVHCFYPGFESTQKRLLQVLPVAVGVVAGGLFMVFPNHRHGIGYPPTTTDSDDTSSKSNQTLPPPNPNDNA</sequence>
<comment type="caution">
    <text evidence="8">The sequence shown here is derived from an EMBL/GenBank/DDBJ whole genome shotgun (WGS) entry which is preliminary data.</text>
</comment>
<comment type="subcellular location">
    <subcellularLocation>
        <location evidence="1">Membrane</location>
        <topology evidence="1">Multi-pass membrane protein</topology>
    </subcellularLocation>
</comment>
<reference evidence="8 9" key="1">
    <citation type="submission" date="2024-01" db="EMBL/GenBank/DDBJ databases">
        <title>The genomes of 5 underutilized Papilionoideae crops provide insights into root nodulation and disease resistanc.</title>
        <authorList>
            <person name="Jiang F."/>
        </authorList>
    </citation>
    <scope>NUCLEOTIDE SEQUENCE [LARGE SCALE GENOMIC DNA]</scope>
    <source>
        <strain evidence="8">LVBAO_FW01</strain>
        <tissue evidence="8">Leaves</tissue>
    </source>
</reference>
<protein>
    <submittedName>
        <fullName evidence="8">Uncharacterized protein</fullName>
    </submittedName>
</protein>
<accession>A0AAN9N4Q6</accession>
<feature type="region of interest" description="Disordered" evidence="6">
    <location>
        <begin position="1"/>
        <end position="22"/>
    </location>
</feature>
<evidence type="ECO:0000256" key="3">
    <source>
        <dbReference type="ARBA" id="ARBA00022692"/>
    </source>
</evidence>
<dbReference type="InterPro" id="IPR007770">
    <property type="entry name" value="DMP"/>
</dbReference>
<evidence type="ECO:0000256" key="6">
    <source>
        <dbReference type="SAM" id="MobiDB-lite"/>
    </source>
</evidence>
<comment type="similarity">
    <text evidence="2">Belongs to the plant DMP1 protein family.</text>
</comment>
<keyword evidence="9" id="KW-1185">Reference proteome</keyword>
<keyword evidence="4 7" id="KW-1133">Transmembrane helix</keyword>
<keyword evidence="3 7" id="KW-0812">Transmembrane</keyword>
<dbReference type="EMBL" id="JAYMYQ010000001">
    <property type="protein sequence ID" value="KAK7363654.1"/>
    <property type="molecule type" value="Genomic_DNA"/>
</dbReference>
<evidence type="ECO:0000313" key="8">
    <source>
        <dbReference type="EMBL" id="KAK7363654.1"/>
    </source>
</evidence>
<dbReference type="AlphaFoldDB" id="A0AAN9N4Q6"/>
<dbReference type="GO" id="GO:0016020">
    <property type="term" value="C:membrane"/>
    <property type="evidence" value="ECO:0007669"/>
    <property type="project" value="UniProtKB-SubCell"/>
</dbReference>
<name>A0AAN9N4Q6_CANGL</name>